<evidence type="ECO:0000313" key="3">
    <source>
        <dbReference type="Proteomes" id="UP000095712"/>
    </source>
</evidence>
<accession>A0A174RLY8</accession>
<dbReference type="NCBIfam" id="TIGR03897">
    <property type="entry name" value="lanti_2_LanM"/>
    <property type="match status" value="1"/>
</dbReference>
<dbReference type="Pfam" id="PF13575">
    <property type="entry name" value="DUF4135"/>
    <property type="match status" value="1"/>
</dbReference>
<dbReference type="SMART" id="SM01260">
    <property type="entry name" value="LANC_like"/>
    <property type="match status" value="1"/>
</dbReference>
<dbReference type="PIRSF" id="PIRSF037228">
    <property type="entry name" value="Lant_mod_RumM"/>
    <property type="match status" value="1"/>
</dbReference>
<organism evidence="2 3">
    <name type="scientific">Blautia wexlerae</name>
    <dbReference type="NCBI Taxonomy" id="418240"/>
    <lineage>
        <taxon>Bacteria</taxon>
        <taxon>Bacillati</taxon>
        <taxon>Bacillota</taxon>
        <taxon>Clostridia</taxon>
        <taxon>Lachnospirales</taxon>
        <taxon>Lachnospiraceae</taxon>
        <taxon>Blautia</taxon>
    </lineage>
</organism>
<evidence type="ECO:0000313" key="2">
    <source>
        <dbReference type="EMBL" id="CUP83459.1"/>
    </source>
</evidence>
<dbReference type="OrthoDB" id="9148343at2"/>
<evidence type="ECO:0000259" key="1">
    <source>
        <dbReference type="Pfam" id="PF13575"/>
    </source>
</evidence>
<dbReference type="CDD" id="cd04792">
    <property type="entry name" value="LanM-like"/>
    <property type="match status" value="1"/>
</dbReference>
<sequence>MNTTDRRFCIRFIDEVLEKIFDEIKTYDLKTKELVYNEFEKAIFENCFKEYIYCLNLSRVTGELTGQTPEERFIYFDKTDFGINKIKTVFPTLLEELKNEFMGKVQYVVDIVSEYEKNKGLIGNRFFNGERPEIINIKCGGDWHNDKCVLIIEAENNQKIVFKPTNKKNIEFLQEIIKMFFDEQKYIELYDSLNINEGYWCRFIEHIENKANVNEFYRNYGKILFLAYILGMNDLHYENMIAHGRFPVISDVETIFSTYISADTKRYYYDAHRKAVSLLSNGTISTGLLPVFSMVEYFGGDVSCLSNTGMKVKVQKIKNLGRDDMCIYDEYEIIKTYLHLPYNEVEPLNFVDDILKGFEEATEIWKTKKDEAKYVILKKGKSVESRIILAMSKAYSKICRMRSEVAYREDFEKYEKLIEKLKSCGDYDAIRFSCEKIALINGNIPCYYWNESANPVYTYLKKNRINISISSHLKIEDIWKIILNQVSSENIIRQKQYIEDTIQTTKAMVARPEEKSIMLSNRNRTECSPEKIKSEYKKVVDNIIHQVVEGKDGTVEWIGLTVAEQDQLAYQVVDSGIYKGNSGLGILLIQYYILFKDEKVANILGELVHTYSVKERKGLYDTMETSFYNGLTGIYYFLQKYIAVYENKEAVLLKEKIEIHILENIKLTTLYDNVGGLLSTIIYFYALYKASKDKFAQKVLEKIGDYYLKEYKIDYVISNFDYASFAHGYEAHLTAALCLYAYFKDNRLLTIIKALYEKQNKLNMGEFCWKDTRKKNKLQIVHFWCHGSCGIMFSRLIWKTLDLVNSPEVKKICADIDLDKSLESYANNIISGKFDGVNYSLCHGNIAFIDFLISYHKFYKIPYNDKTRAYILKMVNNAIANNLNCLTPGAINSISFMVGEAGIAYTFQRMFSKVDTSILALSIV</sequence>
<dbReference type="AlphaFoldDB" id="A0A174RLY8"/>
<dbReference type="InterPro" id="IPR007822">
    <property type="entry name" value="LANC-like"/>
</dbReference>
<name>A0A174RLY8_9FIRM</name>
<dbReference type="SUPFAM" id="SSF158745">
    <property type="entry name" value="LanC-like"/>
    <property type="match status" value="1"/>
</dbReference>
<dbReference type="RefSeq" id="WP_055152568.1">
    <property type="nucleotide sequence ID" value="NZ_CZAW01000036.1"/>
</dbReference>
<dbReference type="InterPro" id="IPR017146">
    <property type="entry name" value="Lanti_2_LanM"/>
</dbReference>
<dbReference type="EMBL" id="CZAW01000036">
    <property type="protein sequence ID" value="CUP83459.1"/>
    <property type="molecule type" value="Genomic_DNA"/>
</dbReference>
<dbReference type="Gene3D" id="1.50.10.10">
    <property type="match status" value="1"/>
</dbReference>
<reference evidence="2 3" key="1">
    <citation type="submission" date="2015-09" db="EMBL/GenBank/DDBJ databases">
        <authorList>
            <consortium name="Pathogen Informatics"/>
        </authorList>
    </citation>
    <scope>NUCLEOTIDE SEQUENCE [LARGE SCALE GENOMIC DNA]</scope>
    <source>
        <strain evidence="2 3">2789STDY5834911</strain>
    </source>
</reference>
<dbReference type="Proteomes" id="UP000095712">
    <property type="component" value="Unassembled WGS sequence"/>
</dbReference>
<proteinExistence type="predicted"/>
<dbReference type="InterPro" id="IPR025410">
    <property type="entry name" value="Lant_dehyd"/>
</dbReference>
<dbReference type="InterPro" id="IPR012341">
    <property type="entry name" value="6hp_glycosidase-like_sf"/>
</dbReference>
<gene>
    <name evidence="2" type="ORF">ERS852523_02973</name>
</gene>
<dbReference type="GO" id="GO:0031179">
    <property type="term" value="P:peptide modification"/>
    <property type="evidence" value="ECO:0007669"/>
    <property type="project" value="InterPro"/>
</dbReference>
<dbReference type="PRINTS" id="PR01950">
    <property type="entry name" value="LANCSUPER"/>
</dbReference>
<dbReference type="Pfam" id="PF05147">
    <property type="entry name" value="LANC_like"/>
    <property type="match status" value="1"/>
</dbReference>
<dbReference type="GO" id="GO:0005975">
    <property type="term" value="P:carbohydrate metabolic process"/>
    <property type="evidence" value="ECO:0007669"/>
    <property type="project" value="InterPro"/>
</dbReference>
<protein>
    <submittedName>
        <fullName evidence="2">Lantibiotic modifying enzyme</fullName>
    </submittedName>
</protein>
<feature type="domain" description="Lantibiotic biosynthesis protein dehydration" evidence="1">
    <location>
        <begin position="90"/>
        <end position="448"/>
    </location>
</feature>